<feature type="compositionally biased region" description="Polar residues" evidence="1">
    <location>
        <begin position="22"/>
        <end position="34"/>
    </location>
</feature>
<evidence type="ECO:0000313" key="3">
    <source>
        <dbReference type="Proteomes" id="UP000219338"/>
    </source>
</evidence>
<organism evidence="2 3">
    <name type="scientific">Armillaria ostoyae</name>
    <name type="common">Armillaria root rot fungus</name>
    <dbReference type="NCBI Taxonomy" id="47428"/>
    <lineage>
        <taxon>Eukaryota</taxon>
        <taxon>Fungi</taxon>
        <taxon>Dikarya</taxon>
        <taxon>Basidiomycota</taxon>
        <taxon>Agaricomycotina</taxon>
        <taxon>Agaricomycetes</taxon>
        <taxon>Agaricomycetidae</taxon>
        <taxon>Agaricales</taxon>
        <taxon>Marasmiineae</taxon>
        <taxon>Physalacriaceae</taxon>
        <taxon>Armillaria</taxon>
    </lineage>
</organism>
<feature type="region of interest" description="Disordered" evidence="1">
    <location>
        <begin position="1"/>
        <end position="34"/>
    </location>
</feature>
<protein>
    <submittedName>
        <fullName evidence="2">Uncharacterized protein</fullName>
    </submittedName>
</protein>
<name>A0A284S1X0_ARMOS</name>
<sequence>MATAMTADATSTYSLSPFPHQATRNGIQPSPFSANRTHLLPKSCGLPIRDCKVKETLGRLLRFSAQRHCSTNRVLEAILHSTVRHPDYIQISESQEISTSEE</sequence>
<dbReference type="Proteomes" id="UP000219338">
    <property type="component" value="Unassembled WGS sequence"/>
</dbReference>
<evidence type="ECO:0000313" key="2">
    <source>
        <dbReference type="EMBL" id="SJL14993.1"/>
    </source>
</evidence>
<accession>A0A284S1X0</accession>
<dbReference type="AlphaFoldDB" id="A0A284S1X0"/>
<evidence type="ECO:0000256" key="1">
    <source>
        <dbReference type="SAM" id="MobiDB-lite"/>
    </source>
</evidence>
<gene>
    <name evidence="2" type="ORF">ARMOST_18472</name>
</gene>
<keyword evidence="3" id="KW-1185">Reference proteome</keyword>
<reference evidence="3" key="1">
    <citation type="journal article" date="2017" name="Nat. Ecol. Evol.">
        <title>Genome expansion and lineage-specific genetic innovations in the forest pathogenic fungi Armillaria.</title>
        <authorList>
            <person name="Sipos G."/>
            <person name="Prasanna A.N."/>
            <person name="Walter M.C."/>
            <person name="O'Connor E."/>
            <person name="Balint B."/>
            <person name="Krizsan K."/>
            <person name="Kiss B."/>
            <person name="Hess J."/>
            <person name="Varga T."/>
            <person name="Slot J."/>
            <person name="Riley R."/>
            <person name="Boka B."/>
            <person name="Rigling D."/>
            <person name="Barry K."/>
            <person name="Lee J."/>
            <person name="Mihaltcheva S."/>
            <person name="LaButti K."/>
            <person name="Lipzen A."/>
            <person name="Waldron R."/>
            <person name="Moloney N.M."/>
            <person name="Sperisen C."/>
            <person name="Kredics L."/>
            <person name="Vagvoelgyi C."/>
            <person name="Patrignani A."/>
            <person name="Fitzpatrick D."/>
            <person name="Nagy I."/>
            <person name="Doyle S."/>
            <person name="Anderson J.B."/>
            <person name="Grigoriev I.V."/>
            <person name="Gueldener U."/>
            <person name="Muensterkoetter M."/>
            <person name="Nagy L.G."/>
        </authorList>
    </citation>
    <scope>NUCLEOTIDE SEQUENCE [LARGE SCALE GENOMIC DNA]</scope>
    <source>
        <strain evidence="3">C18/9</strain>
    </source>
</reference>
<proteinExistence type="predicted"/>
<dbReference type="EMBL" id="FUEG01000026">
    <property type="protein sequence ID" value="SJL14993.1"/>
    <property type="molecule type" value="Genomic_DNA"/>
</dbReference>
<feature type="compositionally biased region" description="Low complexity" evidence="1">
    <location>
        <begin position="1"/>
        <end position="12"/>
    </location>
</feature>